<dbReference type="InterPro" id="IPR001810">
    <property type="entry name" value="F-box_dom"/>
</dbReference>
<evidence type="ECO:0000313" key="4">
    <source>
        <dbReference type="Proteomes" id="UP000663869"/>
    </source>
</evidence>
<dbReference type="AlphaFoldDB" id="A0A817YLH6"/>
<evidence type="ECO:0000259" key="1">
    <source>
        <dbReference type="PROSITE" id="PS50181"/>
    </source>
</evidence>
<sequence length="705" mass="82155">MEFHLFSSNQIYRSNNINSQDDFKNYWYDHHPHQLILSSTTNDTSCTCETCLGIQLNNPWSLQDAVGYSTSESQTAAQLEFTSTNNFTGSTPTMDRGEWHQTEITESKKHEKYYTPNTLGIQQNIRLTTSFEDLSNEILYEIFDFLDGYNIYETFSKLNARFECLITNSSHLLKFNFSIVSKTTFAHRLAHIVIPNTHRIVSLSLSNPFIIDYFLDLCSIDFSFIRLEALSLHGIESQRLVYLLTTLTSAPCLHSLSLTVLDAISDLDCVYRLILRRSALKYAKLSFEQGGQNSLAIRTANEQEPTSNIEYLIIDNFVDGDDLIALLSYTPKLRRLSCFNDLFIRLKQPKLSFVSPSLTHVNLYTTDEFDYFETFLLNICFHLQVLRVSHHGMMDILDANRWQQMIENSMSHLKRFELLSDTDLGDDDSYQDYYHTLIEKFTAPFWVERQWFFAHQHYRKFGVRAIFYSIGSFRWNHYELRELQDNDICPRNDNHLNLARVVTIEGNRAAAHCSIKFPRATELALTLCGDGEHLSSIGDLSRMIPLEQLTRIGFYWEHVGITHLLELLHLTSNVHSLSLLSDQWFGGIGRNFVTEHNIIGNNKIRKVSVDTEDLDLTLEEIQLLMRMCPCVQYLDLRIEKEQCVSIVEFLLLRNAANNNHIPITLMSFRPVFYEMDQEVRSMIDRDQRFCNYSIKNDRRKMYLWC</sequence>
<organism evidence="2 4">
    <name type="scientific">Rotaria socialis</name>
    <dbReference type="NCBI Taxonomy" id="392032"/>
    <lineage>
        <taxon>Eukaryota</taxon>
        <taxon>Metazoa</taxon>
        <taxon>Spiralia</taxon>
        <taxon>Gnathifera</taxon>
        <taxon>Rotifera</taxon>
        <taxon>Eurotatoria</taxon>
        <taxon>Bdelloidea</taxon>
        <taxon>Philodinida</taxon>
        <taxon>Philodinidae</taxon>
        <taxon>Rotaria</taxon>
    </lineage>
</organism>
<accession>A0A817YLH6</accession>
<feature type="domain" description="F-box" evidence="1">
    <location>
        <begin position="128"/>
        <end position="175"/>
    </location>
</feature>
<protein>
    <recommendedName>
        <fullName evidence="1">F-box domain-containing protein</fullName>
    </recommendedName>
</protein>
<dbReference type="Proteomes" id="UP000663862">
    <property type="component" value="Unassembled WGS sequence"/>
</dbReference>
<evidence type="ECO:0000313" key="2">
    <source>
        <dbReference type="EMBL" id="CAF3381887.1"/>
    </source>
</evidence>
<reference evidence="2" key="1">
    <citation type="submission" date="2021-02" db="EMBL/GenBank/DDBJ databases">
        <authorList>
            <person name="Nowell W R."/>
        </authorList>
    </citation>
    <scope>NUCLEOTIDE SEQUENCE</scope>
</reference>
<dbReference type="EMBL" id="CAJNYU010000684">
    <property type="protein sequence ID" value="CAF3381887.1"/>
    <property type="molecule type" value="Genomic_DNA"/>
</dbReference>
<evidence type="ECO:0000313" key="3">
    <source>
        <dbReference type="EMBL" id="CAF4429211.1"/>
    </source>
</evidence>
<dbReference type="Proteomes" id="UP000663869">
    <property type="component" value="Unassembled WGS sequence"/>
</dbReference>
<proteinExistence type="predicted"/>
<dbReference type="PROSITE" id="PS50181">
    <property type="entry name" value="FBOX"/>
    <property type="match status" value="1"/>
</dbReference>
<gene>
    <name evidence="2" type="ORF">FME351_LOCUS7322</name>
    <name evidence="3" type="ORF">TSG867_LOCUS15196</name>
</gene>
<comment type="caution">
    <text evidence="2">The sequence shown here is derived from an EMBL/GenBank/DDBJ whole genome shotgun (WGS) entry which is preliminary data.</text>
</comment>
<name>A0A817YLH6_9BILA</name>
<dbReference type="SUPFAM" id="SSF52047">
    <property type="entry name" value="RNI-like"/>
    <property type="match status" value="1"/>
</dbReference>
<dbReference type="EMBL" id="CAJOBQ010000878">
    <property type="protein sequence ID" value="CAF4429211.1"/>
    <property type="molecule type" value="Genomic_DNA"/>
</dbReference>